<dbReference type="Gene3D" id="3.40.50.2300">
    <property type="match status" value="1"/>
</dbReference>
<name>D2BG14_DEHMV</name>
<dbReference type="PANTHER" id="PTHR43214">
    <property type="entry name" value="TWO-COMPONENT RESPONSE REGULATOR"/>
    <property type="match status" value="1"/>
</dbReference>
<dbReference type="PANTHER" id="PTHR43214:SF42">
    <property type="entry name" value="TRANSCRIPTIONAL REGULATORY PROTEIN DESR"/>
    <property type="match status" value="1"/>
</dbReference>
<evidence type="ECO:0000313" key="7">
    <source>
        <dbReference type="Proteomes" id="UP000002506"/>
    </source>
</evidence>
<feature type="domain" description="Response regulatory" evidence="5">
    <location>
        <begin position="21"/>
        <end position="137"/>
    </location>
</feature>
<dbReference type="PROSITE" id="PS50043">
    <property type="entry name" value="HTH_LUXR_2"/>
    <property type="match status" value="1"/>
</dbReference>
<dbReference type="Proteomes" id="UP000002506">
    <property type="component" value="Chromosome"/>
</dbReference>
<keyword evidence="1 3" id="KW-0597">Phosphoprotein</keyword>
<gene>
    <name evidence="6" type="ordered locus">DhcVS_91</name>
</gene>
<evidence type="ECO:0000313" key="6">
    <source>
        <dbReference type="EMBL" id="ACZ61264.1"/>
    </source>
</evidence>
<dbReference type="InterPro" id="IPR016032">
    <property type="entry name" value="Sig_transdc_resp-reg_C-effctor"/>
</dbReference>
<dbReference type="GO" id="GO:0000160">
    <property type="term" value="P:phosphorelay signal transduction system"/>
    <property type="evidence" value="ECO:0007669"/>
    <property type="project" value="InterPro"/>
</dbReference>
<accession>D2BG14</accession>
<dbReference type="AlphaFoldDB" id="D2BG14"/>
<dbReference type="Pfam" id="PF00196">
    <property type="entry name" value="GerE"/>
    <property type="match status" value="1"/>
</dbReference>
<feature type="domain" description="HTH luxR-type" evidence="4">
    <location>
        <begin position="175"/>
        <end position="240"/>
    </location>
</feature>
<feature type="modified residue" description="4-aspartylphosphate" evidence="3">
    <location>
        <position position="72"/>
    </location>
</feature>
<evidence type="ECO:0000256" key="2">
    <source>
        <dbReference type="ARBA" id="ARBA00023125"/>
    </source>
</evidence>
<dbReference type="InterPro" id="IPR000792">
    <property type="entry name" value="Tscrpt_reg_LuxR_C"/>
</dbReference>
<dbReference type="SUPFAM" id="SSF46894">
    <property type="entry name" value="C-terminal effector domain of the bipartite response regulators"/>
    <property type="match status" value="1"/>
</dbReference>
<dbReference type="InterPro" id="IPR039420">
    <property type="entry name" value="WalR-like"/>
</dbReference>
<dbReference type="SMART" id="SM00421">
    <property type="entry name" value="HTH_LUXR"/>
    <property type="match status" value="1"/>
</dbReference>
<dbReference type="PRINTS" id="PR00038">
    <property type="entry name" value="HTHLUXR"/>
</dbReference>
<dbReference type="HOGENOM" id="CLU_000445_90_1_0"/>
<dbReference type="InterPro" id="IPR011006">
    <property type="entry name" value="CheY-like_superfamily"/>
</dbReference>
<dbReference type="InterPro" id="IPR001789">
    <property type="entry name" value="Sig_transdc_resp-reg_receiver"/>
</dbReference>
<dbReference type="OrthoDB" id="9808843at2"/>
<reference evidence="6 7" key="1">
    <citation type="journal article" date="2009" name="PLoS Genet.">
        <title>Localized plasticity in the streamlined genomes of vinyl chloride respiring Dehalococcoides.</title>
        <authorList>
            <person name="McMurdie P.J."/>
            <person name="Behrens S.F."/>
            <person name="Muller J.A."/>
            <person name="Goke J."/>
            <person name="Ritalahti K.M."/>
            <person name="Wagner R."/>
            <person name="Goltsman E."/>
            <person name="Lapidus A."/>
            <person name="Holmes S."/>
            <person name="Loffler F.E."/>
            <person name="Spormann A.M."/>
        </authorList>
    </citation>
    <scope>NUCLEOTIDE SEQUENCE [LARGE SCALE GENOMIC DNA]</scope>
    <source>
        <strain evidence="6 7">VS</strain>
    </source>
</reference>
<dbReference type="GO" id="GO:0006355">
    <property type="term" value="P:regulation of DNA-templated transcription"/>
    <property type="evidence" value="ECO:0007669"/>
    <property type="project" value="InterPro"/>
</dbReference>
<dbReference type="EMBL" id="CP001827">
    <property type="protein sequence ID" value="ACZ61264.1"/>
    <property type="molecule type" value="Genomic_DNA"/>
</dbReference>
<organism evidence="6 7">
    <name type="scientific">Dehalococcoides mccartyi (strain VS)</name>
    <dbReference type="NCBI Taxonomy" id="311424"/>
    <lineage>
        <taxon>Bacteria</taxon>
        <taxon>Bacillati</taxon>
        <taxon>Chloroflexota</taxon>
        <taxon>Dehalococcoidia</taxon>
        <taxon>Dehalococcoidales</taxon>
        <taxon>Dehalococcoidaceae</taxon>
        <taxon>Dehalococcoides</taxon>
    </lineage>
</organism>
<dbReference type="SMART" id="SM00448">
    <property type="entry name" value="REC"/>
    <property type="match status" value="1"/>
</dbReference>
<dbReference type="RefSeq" id="WP_012881440.1">
    <property type="nucleotide sequence ID" value="NC_013552.1"/>
</dbReference>
<proteinExistence type="predicted"/>
<evidence type="ECO:0000259" key="5">
    <source>
        <dbReference type="PROSITE" id="PS50110"/>
    </source>
</evidence>
<dbReference type="CDD" id="cd17535">
    <property type="entry name" value="REC_NarL-like"/>
    <property type="match status" value="1"/>
</dbReference>
<dbReference type="PROSITE" id="PS50110">
    <property type="entry name" value="RESPONSE_REGULATORY"/>
    <property type="match status" value="1"/>
</dbReference>
<evidence type="ECO:0000259" key="4">
    <source>
        <dbReference type="PROSITE" id="PS50043"/>
    </source>
</evidence>
<evidence type="ECO:0000256" key="3">
    <source>
        <dbReference type="PROSITE-ProRule" id="PRU00169"/>
    </source>
</evidence>
<dbReference type="Pfam" id="PF00072">
    <property type="entry name" value="Response_reg"/>
    <property type="match status" value="1"/>
</dbReference>
<keyword evidence="2 6" id="KW-0238">DNA-binding</keyword>
<dbReference type="eggNOG" id="COG2197">
    <property type="taxonomic scope" value="Bacteria"/>
</dbReference>
<sequence length="243" mass="26964">MVNNQQYQSIKHSNHIEHKIRVILVDDHEIARQGLRNILSSASDIQVIGEAANFEQMMDLLNDTIADVALIDIQIPGKNGIELAKELQIYFPQMATLLITGYQSNLYVAEALNCGIPGLITKDSRQGLIINAVRVAANGGSVWENAVLSETIKSMTRLCEAQYSMRTYSGNSQFQQEKKVLLSSKQLELIKLVACGLTNKQIGSKMGYSEATVKKYLSVLMYLLGVSKRTQVGIMATHFDINQ</sequence>
<dbReference type="GO" id="GO:0003677">
    <property type="term" value="F:DNA binding"/>
    <property type="evidence" value="ECO:0007669"/>
    <property type="project" value="UniProtKB-KW"/>
</dbReference>
<evidence type="ECO:0000256" key="1">
    <source>
        <dbReference type="ARBA" id="ARBA00022553"/>
    </source>
</evidence>
<protein>
    <submittedName>
        <fullName evidence="6">DNA-binding response regulator, LuxR family</fullName>
    </submittedName>
</protein>
<dbReference type="SUPFAM" id="SSF52172">
    <property type="entry name" value="CheY-like"/>
    <property type="match status" value="1"/>
</dbReference>
<dbReference type="KEGG" id="dev:DhcVS_91"/>
<dbReference type="InterPro" id="IPR058245">
    <property type="entry name" value="NreC/VraR/RcsB-like_REC"/>
</dbReference>
<dbReference type="CDD" id="cd06170">
    <property type="entry name" value="LuxR_C_like"/>
    <property type="match status" value="1"/>
</dbReference>